<name>X1MDV8_9ZZZZ</name>
<proteinExistence type="predicted"/>
<dbReference type="SUPFAM" id="SSF51338">
    <property type="entry name" value="Composite domain of metallo-dependent hydrolases"/>
    <property type="match status" value="1"/>
</dbReference>
<dbReference type="AlphaFoldDB" id="X1MDV8"/>
<accession>X1MDV8</accession>
<dbReference type="InterPro" id="IPR051781">
    <property type="entry name" value="Metallo-dep_Hydrolase"/>
</dbReference>
<dbReference type="Gene3D" id="3.20.20.140">
    <property type="entry name" value="Metal-dependent hydrolases"/>
    <property type="match status" value="1"/>
</dbReference>
<sequence>MITVLTKGRLLDCVGDEPLEDASVVIEDGDIKDVYSGEKPLPQEATVIDVGGRTIMPGLTDAHMHIAYTHPSISMQFQDSPIVTALLIKDNCERRKSVESAQEINIYRRTRGLFPVRR</sequence>
<reference evidence="1" key="1">
    <citation type="journal article" date="2014" name="Front. Microbiol.">
        <title>High frequency of phylogenetically diverse reductive dehalogenase-homologous genes in deep subseafloor sedimentary metagenomes.</title>
        <authorList>
            <person name="Kawai M."/>
            <person name="Futagami T."/>
            <person name="Toyoda A."/>
            <person name="Takaki Y."/>
            <person name="Nishi S."/>
            <person name="Hori S."/>
            <person name="Arai W."/>
            <person name="Tsubouchi T."/>
            <person name="Morono Y."/>
            <person name="Uchiyama I."/>
            <person name="Ito T."/>
            <person name="Fujiyama A."/>
            <person name="Inagaki F."/>
            <person name="Takami H."/>
        </authorList>
    </citation>
    <scope>NUCLEOTIDE SEQUENCE</scope>
    <source>
        <strain evidence="1">Expedition CK06-06</strain>
    </source>
</reference>
<dbReference type="GO" id="GO:0016810">
    <property type="term" value="F:hydrolase activity, acting on carbon-nitrogen (but not peptide) bonds"/>
    <property type="evidence" value="ECO:0007669"/>
    <property type="project" value="InterPro"/>
</dbReference>
<dbReference type="Gene3D" id="2.30.40.10">
    <property type="entry name" value="Urease, subunit C, domain 1"/>
    <property type="match status" value="1"/>
</dbReference>
<evidence type="ECO:0000313" key="1">
    <source>
        <dbReference type="EMBL" id="GAI04534.1"/>
    </source>
</evidence>
<organism evidence="1">
    <name type="scientific">marine sediment metagenome</name>
    <dbReference type="NCBI Taxonomy" id="412755"/>
    <lineage>
        <taxon>unclassified sequences</taxon>
        <taxon>metagenomes</taxon>
        <taxon>ecological metagenomes</taxon>
    </lineage>
</organism>
<protein>
    <recommendedName>
        <fullName evidence="2">Amidohydrolase-related domain-containing protein</fullName>
    </recommendedName>
</protein>
<dbReference type="EMBL" id="BARV01007185">
    <property type="protein sequence ID" value="GAI04534.1"/>
    <property type="molecule type" value="Genomic_DNA"/>
</dbReference>
<dbReference type="PANTHER" id="PTHR43135:SF3">
    <property type="entry name" value="ALPHA-D-RIBOSE 1-METHYLPHOSPHONATE 5-TRIPHOSPHATE DIPHOSPHATASE"/>
    <property type="match status" value="1"/>
</dbReference>
<comment type="caution">
    <text evidence="1">The sequence shown here is derived from an EMBL/GenBank/DDBJ whole genome shotgun (WGS) entry which is preliminary data.</text>
</comment>
<gene>
    <name evidence="1" type="ORF">S06H3_14675</name>
</gene>
<dbReference type="InterPro" id="IPR011059">
    <property type="entry name" value="Metal-dep_hydrolase_composite"/>
</dbReference>
<evidence type="ECO:0008006" key="2">
    <source>
        <dbReference type="Google" id="ProtNLM"/>
    </source>
</evidence>
<dbReference type="PANTHER" id="PTHR43135">
    <property type="entry name" value="ALPHA-D-RIBOSE 1-METHYLPHOSPHONATE 5-TRIPHOSPHATE DIPHOSPHATASE"/>
    <property type="match status" value="1"/>
</dbReference>